<keyword evidence="3" id="KW-1185">Reference proteome</keyword>
<organism evidence="2 3">
    <name type="scientific">Dongia soli</name>
    <dbReference type="NCBI Taxonomy" id="600628"/>
    <lineage>
        <taxon>Bacteria</taxon>
        <taxon>Pseudomonadati</taxon>
        <taxon>Pseudomonadota</taxon>
        <taxon>Alphaproteobacteria</taxon>
        <taxon>Rhodospirillales</taxon>
        <taxon>Dongiaceae</taxon>
        <taxon>Dongia</taxon>
    </lineage>
</organism>
<sequence>MTSISAQAATCATFDKPKCRIQLPTGISMTYLELGPVDGETVILIHGETDSARSWAPTMAALHRMDPKLHILSVDLRGHGTSSMPPVDACAAAPERCFRMSDLADDIKAFMQAKQIRRATLAGHSMGSFVVQEMALNHPEMVTRAVLVATSTKGVDNAALRDYVLKEPVEGSWRKALEAEGKVYPEDFYTVAPVKADSEVRIWLAKNWVADPADPAFLKFYVPETAAVKLGTWIGATKALLATDNTERLKKLAVSTLAAASQQAPMFWKQYGRRPLPASGLQEDDIGHNVSGAHPMR</sequence>
<gene>
    <name evidence="2" type="ORF">SMD27_03545</name>
</gene>
<dbReference type="PRINTS" id="PR00111">
    <property type="entry name" value="ABHYDROLASE"/>
</dbReference>
<dbReference type="Gene3D" id="3.40.50.1820">
    <property type="entry name" value="alpha/beta hydrolase"/>
    <property type="match status" value="1"/>
</dbReference>
<dbReference type="InterPro" id="IPR029058">
    <property type="entry name" value="AB_hydrolase_fold"/>
</dbReference>
<dbReference type="Pfam" id="PF00561">
    <property type="entry name" value="Abhydrolase_1"/>
    <property type="match status" value="1"/>
</dbReference>
<protein>
    <submittedName>
        <fullName evidence="2">Alpha/beta hydrolase</fullName>
    </submittedName>
</protein>
<dbReference type="InterPro" id="IPR050266">
    <property type="entry name" value="AB_hydrolase_sf"/>
</dbReference>
<comment type="caution">
    <text evidence="2">The sequence shown here is derived from an EMBL/GenBank/DDBJ whole genome shotgun (WGS) entry which is preliminary data.</text>
</comment>
<dbReference type="EMBL" id="JAXCLW010000001">
    <property type="protein sequence ID" value="MDY0881903.1"/>
    <property type="molecule type" value="Genomic_DNA"/>
</dbReference>
<feature type="domain" description="AB hydrolase-1" evidence="1">
    <location>
        <begin position="41"/>
        <end position="187"/>
    </location>
</feature>
<dbReference type="RefSeq" id="WP_320506945.1">
    <property type="nucleotide sequence ID" value="NZ_JAXCLW010000001.1"/>
</dbReference>
<reference evidence="2 3" key="1">
    <citation type="journal article" date="2016" name="Antonie Van Leeuwenhoek">
        <title>Dongia soli sp. nov., isolated from soil from Dokdo, Korea.</title>
        <authorList>
            <person name="Kim D.U."/>
            <person name="Lee H."/>
            <person name="Kim H."/>
            <person name="Kim S.G."/>
            <person name="Ka J.O."/>
        </authorList>
    </citation>
    <scope>NUCLEOTIDE SEQUENCE [LARGE SCALE GENOMIC DNA]</scope>
    <source>
        <strain evidence="2 3">D78</strain>
    </source>
</reference>
<evidence type="ECO:0000259" key="1">
    <source>
        <dbReference type="Pfam" id="PF00561"/>
    </source>
</evidence>
<dbReference type="PANTHER" id="PTHR43798">
    <property type="entry name" value="MONOACYLGLYCEROL LIPASE"/>
    <property type="match status" value="1"/>
</dbReference>
<dbReference type="SUPFAM" id="SSF53474">
    <property type="entry name" value="alpha/beta-Hydrolases"/>
    <property type="match status" value="1"/>
</dbReference>
<dbReference type="Proteomes" id="UP001279642">
    <property type="component" value="Unassembled WGS sequence"/>
</dbReference>
<evidence type="ECO:0000313" key="2">
    <source>
        <dbReference type="EMBL" id="MDY0881903.1"/>
    </source>
</evidence>
<accession>A0ABU5E6U5</accession>
<dbReference type="PANTHER" id="PTHR43798:SF33">
    <property type="entry name" value="HYDROLASE, PUTATIVE (AFU_ORTHOLOGUE AFUA_2G14860)-RELATED"/>
    <property type="match status" value="1"/>
</dbReference>
<dbReference type="GO" id="GO:0016787">
    <property type="term" value="F:hydrolase activity"/>
    <property type="evidence" value="ECO:0007669"/>
    <property type="project" value="UniProtKB-KW"/>
</dbReference>
<evidence type="ECO:0000313" key="3">
    <source>
        <dbReference type="Proteomes" id="UP001279642"/>
    </source>
</evidence>
<proteinExistence type="predicted"/>
<keyword evidence="2" id="KW-0378">Hydrolase</keyword>
<name>A0ABU5E6U5_9PROT</name>
<dbReference type="InterPro" id="IPR000073">
    <property type="entry name" value="AB_hydrolase_1"/>
</dbReference>